<dbReference type="Gene3D" id="3.30.60.20">
    <property type="match status" value="1"/>
</dbReference>
<keyword evidence="1" id="KW-0479">Metal-binding</keyword>
<keyword evidence="2" id="KW-0862">Zinc</keyword>
<sequence length="2250" mass="251713">MSFQPPHRPPRIITPGPNESFTELNIHTPTNGLTPTSPRMPTSPEPPVTPTSIDKPAFPSLGSFKSTDRARTESRKLLGHVLNQLQARSLPPSVFESFKQDGNLTSAKSLVVMVDARRVGSPPVGEEEDEDEIDATFSTESSLALMTQLKDVLMISAAHKWRIFDENLGSRDDYRSSGSRLPSPFRRSRTSVSPSGRSRSPSSRPGSPSFGQTKVAPELLSQCISILSSIVLEDCRFKVNRPGPYRPPNTLQAVTLDIAQYLLYISRHEPKTMCQVGLAVIPAFSTFPPEMHPRLLVFFDSLIRAILEDLSLAQGSAEVLGSTEEQHVDGQPLVSIQINEPKDEEDQDFWKPWSKPSHTVAGLPSTMAPGQESAVYHLAALVPPLLAAIFECVDFEPRQDGRNDIVHRFYGLFRHIVDAKPDAYLDVLSVVAYHTPRARRAATHALLSLWGRATGHLTIARPSVLPGAPDDTSALLQDHPYAHQFAPWRFAGRECHACYQAIEGFGVFCALCHCAVHFDCYDHPRGSHLCQYSLASDAGRTKVAMYRFCDVLSGSRAVEPYAAQVRRHTFRYTNLFTLCLCFICRKPLWGCIVQALRCVSCAQFAHSRCAAGGSKEDILPCRTFRVDSTFIHIDVAELRASCLDFYGDMLAMDENALGRFGYEEVSIFLGHLWTQLQLLDRGVAMGTIVVECNGKIVDRADPRGSFELHTTVGLCQSLLEGGTLPMSENISEFFQQNQLSAPAHTLFFEWNSLAYVTTMLKSPFALSRETPAGAASGFLNVSPAMEVDEAAEDQHPYEVVRIAYMRDLLGYELNIRSDTAARWLLAHMHQLGFFDRADRRQQLTMETDEDKDVVCVFPLPLGLDISTSVETLVSAIEACLTDIDLSVNEAGFLLLLRRFPPDGMLSDYAQKRLTRGLVMWVIAEDTMYATILRDYVARRRALPGVRSGQDQPPWPASRDIRPYQNSSGNSAGDYVACRTALLRQYAKPWLSALHDQDPALYCALIYDICVDSARDDTTVVEKHLIATHNTALYYVDKLSQASVLFDIADHLFPFLHLNKLLTRDADALRRSTINDSFESVREPMLLDPWDQIHSAATATPDSFPRVLRWLCTLSRSGVEIPTLTFIRFVEVATASDVSMEDATVLVKAVYSSAWLRSTGRHEQQKVFGTLHSYLSSHVVDCLRLGKDMEIMTIFIRQSLATCLLFYGCDRSKLIDLGLALTREVEDLPSRRRMNMRASSVNDPIIVDQQLMTALRVYLAAGVDDVSCMIAKFFYMFLFESPLLESYEVDNFILRNGDMLHTCAWELYEVQRDEISSIRTSLLLRVLVVDTQPLNAVLDAWLSAPAWERRLQAIVRLSRIVMDVISPSFEVEDRQWRPAVIDIFEHFFARMWADPQEEIRVAVDGFSSTLLPAHFEAIAQCWSEAIAKAPISERVRLVSFLIQLHPHFPRWQVISWQAITERLLEDEYDESHTEDGPAAAHLSMYGLSREISEKSVAVEDPEILTLRVSILVLSIQMLSEGVFVEETSLLRIKYYLAQAMGFLNVAFNFVENSLTTSFIRFGEHKTLPEHSHPCITALPMLLDAAHYIDFPASAMTGRAGDEVNCNLLVGSPFVDLALAVFETASDLATLPVLALKALLEMLVITFFKHDLQSRALRHLQHAARRAVLRVLDLLLEDISYELRQLCLSVAQAFISRCYDFMGSVVYVAVERVVKVIILHSHLSQDTLVSQCKAFLHTVLSTYATSGLFVNLCKRPHDQDFFVVIKMVTDMATKLPQPIALHESLLRDLFGRGPETEPVVFQTLIGNMQSFVETVFHQNYSKELMSYVGQQLAQMARRTGYIPPSDIDPEPLLAMPTLLIQHNKAHSRDMFLQADLIVRTLMLRLNVTASTLVRLLQVTGPFHRKAATAAESTTPQSIILTSLLDVLGEGLKMKARVTPLTIKAILETLNTCEQQGLLPSSMGLHTICIGLVDPGILYLQNQSWTPTHSEDDFWAAAAVAKMILQVATYEAGILNRLADIGGDKLLRQSLAIRTWNVVVLAALLDPEERWVTMMYMQLGTFAGIYQSLLRTYSVADNSPDTATTDVNHAYVAMKAWLLLAHKKARIDGAGNELELGVWNELWPPFEALVNLFETRVQMGLSFTLATLTWSTVADLVLFLRTLKSPALMQTTSHIMTLTRLKESGREAVTARIARALRSLSETPSDVSVETLVQQAAKDVIAAEKLRVLETGKGVYERRGPERHRRDMTTSTR</sequence>
<feature type="compositionally biased region" description="Polar residues" evidence="3">
    <location>
        <begin position="17"/>
        <end position="33"/>
    </location>
</feature>
<feature type="region of interest" description="Disordered" evidence="3">
    <location>
        <begin position="173"/>
        <end position="212"/>
    </location>
</feature>
<feature type="domain" description="Phorbol-ester/DAG-type" evidence="4">
    <location>
        <begin position="567"/>
        <end position="621"/>
    </location>
</feature>
<evidence type="ECO:0000256" key="3">
    <source>
        <dbReference type="SAM" id="MobiDB-lite"/>
    </source>
</evidence>
<organism evidence="5 6">
    <name type="scientific">Schizophyllum amplum</name>
    <dbReference type="NCBI Taxonomy" id="97359"/>
    <lineage>
        <taxon>Eukaryota</taxon>
        <taxon>Fungi</taxon>
        <taxon>Dikarya</taxon>
        <taxon>Basidiomycota</taxon>
        <taxon>Agaricomycotina</taxon>
        <taxon>Agaricomycetes</taxon>
        <taxon>Agaricomycetidae</taxon>
        <taxon>Agaricales</taxon>
        <taxon>Schizophyllaceae</taxon>
        <taxon>Schizophyllum</taxon>
    </lineage>
</organism>
<dbReference type="SUPFAM" id="SSF57889">
    <property type="entry name" value="Cysteine-rich domain"/>
    <property type="match status" value="1"/>
</dbReference>
<keyword evidence="6" id="KW-1185">Reference proteome</keyword>
<evidence type="ECO:0000256" key="2">
    <source>
        <dbReference type="ARBA" id="ARBA00022833"/>
    </source>
</evidence>
<feature type="compositionally biased region" description="Low complexity" evidence="3">
    <location>
        <begin position="190"/>
        <end position="209"/>
    </location>
</feature>
<dbReference type="EMBL" id="VDMD01000012">
    <property type="protein sequence ID" value="TRM62483.1"/>
    <property type="molecule type" value="Genomic_DNA"/>
</dbReference>
<evidence type="ECO:0000259" key="4">
    <source>
        <dbReference type="PROSITE" id="PS50081"/>
    </source>
</evidence>
<dbReference type="Proteomes" id="UP000320762">
    <property type="component" value="Unassembled WGS sequence"/>
</dbReference>
<accession>A0A550CCE7</accession>
<dbReference type="STRING" id="97359.A0A550CCE7"/>
<evidence type="ECO:0000313" key="6">
    <source>
        <dbReference type="Proteomes" id="UP000320762"/>
    </source>
</evidence>
<dbReference type="GO" id="GO:0046872">
    <property type="term" value="F:metal ion binding"/>
    <property type="evidence" value="ECO:0007669"/>
    <property type="project" value="UniProtKB-KW"/>
</dbReference>
<dbReference type="CDD" id="cd00029">
    <property type="entry name" value="C1"/>
    <property type="match status" value="1"/>
</dbReference>
<feature type="region of interest" description="Disordered" evidence="3">
    <location>
        <begin position="1"/>
        <end position="70"/>
    </location>
</feature>
<feature type="region of interest" description="Disordered" evidence="3">
    <location>
        <begin position="944"/>
        <end position="968"/>
    </location>
</feature>
<name>A0A550CCE7_9AGAR</name>
<feature type="domain" description="Phorbol-ester/DAG-type" evidence="4">
    <location>
        <begin position="482"/>
        <end position="530"/>
    </location>
</feature>
<evidence type="ECO:0000256" key="1">
    <source>
        <dbReference type="ARBA" id="ARBA00022723"/>
    </source>
</evidence>
<gene>
    <name evidence="5" type="ORF">BD626DRAFT_569640</name>
</gene>
<dbReference type="InterPro" id="IPR046349">
    <property type="entry name" value="C1-like_sf"/>
</dbReference>
<evidence type="ECO:0000313" key="5">
    <source>
        <dbReference type="EMBL" id="TRM62483.1"/>
    </source>
</evidence>
<dbReference type="PROSITE" id="PS50081">
    <property type="entry name" value="ZF_DAG_PE_2"/>
    <property type="match status" value="2"/>
</dbReference>
<comment type="caution">
    <text evidence="5">The sequence shown here is derived from an EMBL/GenBank/DDBJ whole genome shotgun (WGS) entry which is preliminary data.</text>
</comment>
<reference evidence="5 6" key="1">
    <citation type="journal article" date="2019" name="New Phytol.">
        <title>Comparative genomics reveals unique wood-decay strategies and fruiting body development in the Schizophyllaceae.</title>
        <authorList>
            <person name="Almasi E."/>
            <person name="Sahu N."/>
            <person name="Krizsan K."/>
            <person name="Balint B."/>
            <person name="Kovacs G.M."/>
            <person name="Kiss B."/>
            <person name="Cseklye J."/>
            <person name="Drula E."/>
            <person name="Henrissat B."/>
            <person name="Nagy I."/>
            <person name="Chovatia M."/>
            <person name="Adam C."/>
            <person name="LaButti K."/>
            <person name="Lipzen A."/>
            <person name="Riley R."/>
            <person name="Grigoriev I.V."/>
            <person name="Nagy L.G."/>
        </authorList>
    </citation>
    <scope>NUCLEOTIDE SEQUENCE [LARGE SCALE GENOMIC DNA]</scope>
    <source>
        <strain evidence="5 6">NL-1724</strain>
    </source>
</reference>
<protein>
    <recommendedName>
        <fullName evidence="4">Phorbol-ester/DAG-type domain-containing protein</fullName>
    </recommendedName>
</protein>
<proteinExistence type="predicted"/>
<dbReference type="SMART" id="SM00109">
    <property type="entry name" value="C1"/>
    <property type="match status" value="2"/>
</dbReference>
<dbReference type="OrthoDB" id="6270916at2759"/>
<dbReference type="InterPro" id="IPR002219">
    <property type="entry name" value="PKC_DAG/PE"/>
</dbReference>